<accession>A0ABQ9H5W1</accession>
<protein>
    <recommendedName>
        <fullName evidence="3">HAT C-terminal dimerisation domain-containing protein</fullName>
    </recommendedName>
</protein>
<proteinExistence type="predicted"/>
<evidence type="ECO:0000313" key="1">
    <source>
        <dbReference type="EMBL" id="KAJ8879669.1"/>
    </source>
</evidence>
<gene>
    <name evidence="1" type="ORF">PR048_020277</name>
</gene>
<comment type="caution">
    <text evidence="1">The sequence shown here is derived from an EMBL/GenBank/DDBJ whole genome shotgun (WGS) entry which is preliminary data.</text>
</comment>
<organism evidence="1 2">
    <name type="scientific">Dryococelus australis</name>
    <dbReference type="NCBI Taxonomy" id="614101"/>
    <lineage>
        <taxon>Eukaryota</taxon>
        <taxon>Metazoa</taxon>
        <taxon>Ecdysozoa</taxon>
        <taxon>Arthropoda</taxon>
        <taxon>Hexapoda</taxon>
        <taxon>Insecta</taxon>
        <taxon>Pterygota</taxon>
        <taxon>Neoptera</taxon>
        <taxon>Polyneoptera</taxon>
        <taxon>Phasmatodea</taxon>
        <taxon>Verophasmatodea</taxon>
        <taxon>Anareolatae</taxon>
        <taxon>Phasmatidae</taxon>
        <taxon>Eurycanthinae</taxon>
        <taxon>Dryococelus</taxon>
    </lineage>
</organism>
<evidence type="ECO:0008006" key="3">
    <source>
        <dbReference type="Google" id="ProtNLM"/>
    </source>
</evidence>
<sequence length="105" mass="12422">MYSTLANFTKYVQCVIELREESEERFSDFDSMKTMLKLFTNFMSAKTEDQDPKFQMKLYNWQVPQASQLYFKVTAMFGSTCICECTFSTMKILELKQRNSLSQEL</sequence>
<reference evidence="1 2" key="1">
    <citation type="submission" date="2023-02" db="EMBL/GenBank/DDBJ databases">
        <title>LHISI_Scaffold_Assembly.</title>
        <authorList>
            <person name="Stuart O.P."/>
            <person name="Cleave R."/>
            <person name="Magrath M.J.L."/>
            <person name="Mikheyev A.S."/>
        </authorList>
    </citation>
    <scope>NUCLEOTIDE SEQUENCE [LARGE SCALE GENOMIC DNA]</scope>
    <source>
        <strain evidence="1">Daus_M_001</strain>
        <tissue evidence="1">Leg muscle</tissue>
    </source>
</reference>
<dbReference type="Proteomes" id="UP001159363">
    <property type="component" value="Chromosome 6"/>
</dbReference>
<dbReference type="EMBL" id="JARBHB010000007">
    <property type="protein sequence ID" value="KAJ8879669.1"/>
    <property type="molecule type" value="Genomic_DNA"/>
</dbReference>
<keyword evidence="2" id="KW-1185">Reference proteome</keyword>
<name>A0ABQ9H5W1_9NEOP</name>
<evidence type="ECO:0000313" key="2">
    <source>
        <dbReference type="Proteomes" id="UP001159363"/>
    </source>
</evidence>